<keyword evidence="2" id="KW-1185">Reference proteome</keyword>
<protein>
    <submittedName>
        <fullName evidence="1">Uncharacterized protein</fullName>
    </submittedName>
</protein>
<gene>
    <name evidence="1" type="ORF">RirG_233560</name>
</gene>
<dbReference type="HOGENOM" id="CLU_1922178_0_0_1"/>
<dbReference type="OrthoDB" id="2306086at2759"/>
<dbReference type="Proteomes" id="UP000022910">
    <property type="component" value="Unassembled WGS sequence"/>
</dbReference>
<dbReference type="EMBL" id="JEMT01028470">
    <property type="protein sequence ID" value="EXX54531.1"/>
    <property type="molecule type" value="Genomic_DNA"/>
</dbReference>
<sequence>MTEKKRQELPTCGAIRAHDGHFLTVTNDTENPLLKFHWNKDDPLNEKLKQTIFRVDQDGELYCEERKVMWKSNNEEKKYWIKLEQLENGYVLRAINTENNKDEKYITINIEDLELKDESEASSVFTIVNGDNK</sequence>
<dbReference type="AlphaFoldDB" id="A0A015K530"/>
<evidence type="ECO:0000313" key="1">
    <source>
        <dbReference type="EMBL" id="EXX54531.1"/>
    </source>
</evidence>
<organism evidence="1 2">
    <name type="scientific">Rhizophagus irregularis (strain DAOM 197198w)</name>
    <name type="common">Glomus intraradices</name>
    <dbReference type="NCBI Taxonomy" id="1432141"/>
    <lineage>
        <taxon>Eukaryota</taxon>
        <taxon>Fungi</taxon>
        <taxon>Fungi incertae sedis</taxon>
        <taxon>Mucoromycota</taxon>
        <taxon>Glomeromycotina</taxon>
        <taxon>Glomeromycetes</taxon>
        <taxon>Glomerales</taxon>
        <taxon>Glomeraceae</taxon>
        <taxon>Rhizophagus</taxon>
    </lineage>
</organism>
<comment type="caution">
    <text evidence="1">The sequence shown here is derived from an EMBL/GenBank/DDBJ whole genome shotgun (WGS) entry which is preliminary data.</text>
</comment>
<name>A0A015K530_RHIIW</name>
<accession>A0A015K530</accession>
<reference evidence="1 2" key="1">
    <citation type="submission" date="2014-02" db="EMBL/GenBank/DDBJ databases">
        <title>Single nucleus genome sequencing reveals high similarity among nuclei of an endomycorrhizal fungus.</title>
        <authorList>
            <person name="Lin K."/>
            <person name="Geurts R."/>
            <person name="Zhang Z."/>
            <person name="Limpens E."/>
            <person name="Saunders D.G."/>
            <person name="Mu D."/>
            <person name="Pang E."/>
            <person name="Cao H."/>
            <person name="Cha H."/>
            <person name="Lin T."/>
            <person name="Zhou Q."/>
            <person name="Shang Y."/>
            <person name="Li Y."/>
            <person name="Ivanov S."/>
            <person name="Sharma T."/>
            <person name="Velzen R.V."/>
            <person name="Ruijter N.D."/>
            <person name="Aanen D.K."/>
            <person name="Win J."/>
            <person name="Kamoun S."/>
            <person name="Bisseling T."/>
            <person name="Huang S."/>
        </authorList>
    </citation>
    <scope>NUCLEOTIDE SEQUENCE [LARGE SCALE GENOMIC DNA]</scope>
    <source>
        <strain evidence="2">DAOM197198w</strain>
    </source>
</reference>
<proteinExistence type="predicted"/>
<evidence type="ECO:0000313" key="2">
    <source>
        <dbReference type="Proteomes" id="UP000022910"/>
    </source>
</evidence>